<proteinExistence type="predicted"/>
<dbReference type="EMBL" id="FOGO01000009">
    <property type="protein sequence ID" value="SES14335.1"/>
    <property type="molecule type" value="Genomic_DNA"/>
</dbReference>
<gene>
    <name evidence="2" type="ORF">SAMN05421870_109282</name>
</gene>
<evidence type="ECO:0000313" key="3">
    <source>
        <dbReference type="Proteomes" id="UP000182841"/>
    </source>
</evidence>
<keyword evidence="1" id="KW-0732">Signal</keyword>
<dbReference type="AlphaFoldDB" id="A0A1H9UXX6"/>
<protein>
    <submittedName>
        <fullName evidence="2">Uncharacterized protein</fullName>
    </submittedName>
</protein>
<evidence type="ECO:0000256" key="1">
    <source>
        <dbReference type="SAM" id="SignalP"/>
    </source>
</evidence>
<sequence>MMVKRHLMVATAVATILAVSAPVAGATSGTAGETTHRAEKLSSFSAEASSAPEVTLAKKYKGKAKTPYYKKKRVRSYGVLKSKRPKGWKLCISLLMSTPTSPPGQVAKKCAYKRKVKVSTMNWCAPFAALLTLEKKGQRTYWVHRTKARVICR</sequence>
<dbReference type="Proteomes" id="UP000182841">
    <property type="component" value="Unassembled WGS sequence"/>
</dbReference>
<evidence type="ECO:0000313" key="2">
    <source>
        <dbReference type="EMBL" id="SES14335.1"/>
    </source>
</evidence>
<feature type="chain" id="PRO_5038945051" evidence="1">
    <location>
        <begin position="26"/>
        <end position="153"/>
    </location>
</feature>
<keyword evidence="3" id="KW-1185">Reference proteome</keyword>
<feature type="signal peptide" evidence="1">
    <location>
        <begin position="1"/>
        <end position="25"/>
    </location>
</feature>
<organism evidence="2 3">
    <name type="scientific">Streptomyces qinglanensis</name>
    <dbReference type="NCBI Taxonomy" id="943816"/>
    <lineage>
        <taxon>Bacteria</taxon>
        <taxon>Bacillati</taxon>
        <taxon>Actinomycetota</taxon>
        <taxon>Actinomycetes</taxon>
        <taxon>Kitasatosporales</taxon>
        <taxon>Streptomycetaceae</taxon>
        <taxon>Streptomyces</taxon>
    </lineage>
</organism>
<name>A0A1H9UXX6_9ACTN</name>
<reference evidence="3" key="1">
    <citation type="submission" date="2016-10" db="EMBL/GenBank/DDBJ databases">
        <authorList>
            <person name="Varghese N."/>
            <person name="Submissions S."/>
        </authorList>
    </citation>
    <scope>NUCLEOTIDE SEQUENCE [LARGE SCALE GENOMIC DNA]</scope>
    <source>
        <strain evidence="3">CGMCC 4.6825</strain>
    </source>
</reference>
<accession>A0A1H9UXX6</accession>